<dbReference type="GO" id="GO:0005739">
    <property type="term" value="C:mitochondrion"/>
    <property type="evidence" value="ECO:0007669"/>
    <property type="project" value="UniProtKB-SubCell"/>
</dbReference>
<comment type="similarity">
    <text evidence="5">Belongs to the TRAFAC class TrmE-Era-EngA-EngB-Septin-like GTPase superfamily. AIG1/Toc34/Toc159-like paraseptin GTPase family. IAN subfamily.</text>
</comment>
<comment type="function">
    <text evidence="13">Exerts an anti-apoptotic effect in the immune system and is involved in responses to infections.</text>
</comment>
<evidence type="ECO:0000256" key="4">
    <source>
        <dbReference type="ARBA" id="ARBA00004555"/>
    </source>
</evidence>
<comment type="caution">
    <text evidence="18">The sequence shown here is derived from an EMBL/GenBank/DDBJ whole genome shotgun (WGS) entry which is preliminary data.</text>
</comment>
<feature type="non-terminal residue" evidence="18">
    <location>
        <position position="436"/>
    </location>
</feature>
<evidence type="ECO:0000256" key="11">
    <source>
        <dbReference type="ARBA" id="ARBA00023128"/>
    </source>
</evidence>
<evidence type="ECO:0000256" key="9">
    <source>
        <dbReference type="ARBA" id="ARBA00022824"/>
    </source>
</evidence>
<evidence type="ECO:0000256" key="15">
    <source>
        <dbReference type="ARBA" id="ARBA00077278"/>
    </source>
</evidence>
<dbReference type="Proteomes" id="UP001610411">
    <property type="component" value="Unassembled WGS sequence"/>
</dbReference>
<feature type="domain" description="AIG1-type G" evidence="17">
    <location>
        <begin position="8"/>
        <end position="209"/>
    </location>
</feature>
<dbReference type="CDD" id="cd01852">
    <property type="entry name" value="AIG1"/>
    <property type="match status" value="2"/>
</dbReference>
<keyword evidence="12" id="KW-0342">GTP-binding</keyword>
<evidence type="ECO:0000256" key="10">
    <source>
        <dbReference type="ARBA" id="ARBA00023034"/>
    </source>
</evidence>
<comment type="subcellular location">
    <subcellularLocation>
        <location evidence="3">Cytoplasm</location>
        <location evidence="3">Cytosol</location>
    </subcellularLocation>
    <subcellularLocation>
        <location evidence="2">Endoplasmic reticulum</location>
    </subcellularLocation>
    <subcellularLocation>
        <location evidence="4">Golgi apparatus</location>
    </subcellularLocation>
    <subcellularLocation>
        <location evidence="1">Mitochondrion</location>
    </subcellularLocation>
</comment>
<evidence type="ECO:0000313" key="18">
    <source>
        <dbReference type="EMBL" id="KAL2777848.1"/>
    </source>
</evidence>
<dbReference type="InterPro" id="IPR045058">
    <property type="entry name" value="GIMA/IAN/Toc"/>
</dbReference>
<evidence type="ECO:0000256" key="5">
    <source>
        <dbReference type="ARBA" id="ARBA00008535"/>
    </source>
</evidence>
<dbReference type="SUPFAM" id="SSF52540">
    <property type="entry name" value="P-loop containing nucleoside triphosphate hydrolases"/>
    <property type="match status" value="2"/>
</dbReference>
<dbReference type="PANTHER" id="PTHR10903">
    <property type="entry name" value="GTPASE, IMAP FAMILY MEMBER-RELATED"/>
    <property type="match status" value="1"/>
</dbReference>
<protein>
    <recommendedName>
        <fullName evidence="14">GTPase IMAP family member 8</fullName>
    </recommendedName>
    <alternativeName>
        <fullName evidence="15">Immune-associated nucleotide-binding protein 9</fullName>
    </alternativeName>
</protein>
<keyword evidence="10" id="KW-0333">Golgi apparatus</keyword>
<evidence type="ECO:0000256" key="6">
    <source>
        <dbReference type="ARBA" id="ARBA00022490"/>
    </source>
</evidence>
<keyword evidence="11" id="KW-0496">Mitochondrion</keyword>
<evidence type="ECO:0000256" key="3">
    <source>
        <dbReference type="ARBA" id="ARBA00004514"/>
    </source>
</evidence>
<keyword evidence="6" id="KW-0963">Cytoplasm</keyword>
<organism evidence="18 19">
    <name type="scientific">Daubentonia madagascariensis</name>
    <name type="common">Aye-aye</name>
    <name type="synonym">Sciurus madagascariensis</name>
    <dbReference type="NCBI Taxonomy" id="31869"/>
    <lineage>
        <taxon>Eukaryota</taxon>
        <taxon>Metazoa</taxon>
        <taxon>Chordata</taxon>
        <taxon>Craniata</taxon>
        <taxon>Vertebrata</taxon>
        <taxon>Euteleostomi</taxon>
        <taxon>Mammalia</taxon>
        <taxon>Eutheria</taxon>
        <taxon>Euarchontoglires</taxon>
        <taxon>Primates</taxon>
        <taxon>Strepsirrhini</taxon>
        <taxon>Chiromyiformes</taxon>
        <taxon>Daubentoniidae</taxon>
        <taxon>Daubentonia</taxon>
    </lineage>
</organism>
<dbReference type="Pfam" id="PF04548">
    <property type="entry name" value="AIG1"/>
    <property type="match status" value="2"/>
</dbReference>
<dbReference type="PROSITE" id="PS51720">
    <property type="entry name" value="G_AIG1"/>
    <property type="match status" value="2"/>
</dbReference>
<evidence type="ECO:0000256" key="12">
    <source>
        <dbReference type="ARBA" id="ARBA00023134"/>
    </source>
</evidence>
<evidence type="ECO:0000313" key="19">
    <source>
        <dbReference type="Proteomes" id="UP001610411"/>
    </source>
</evidence>
<dbReference type="Gene3D" id="3.40.50.300">
    <property type="entry name" value="P-loop containing nucleotide triphosphate hydrolases"/>
    <property type="match status" value="2"/>
</dbReference>
<dbReference type="InterPro" id="IPR006703">
    <property type="entry name" value="G_AIG1"/>
</dbReference>
<dbReference type="InterPro" id="IPR027417">
    <property type="entry name" value="P-loop_NTPase"/>
</dbReference>
<feature type="region of interest" description="Disordered" evidence="16">
    <location>
        <begin position="215"/>
        <end position="244"/>
    </location>
</feature>
<evidence type="ECO:0000256" key="14">
    <source>
        <dbReference type="ARBA" id="ARBA00073539"/>
    </source>
</evidence>
<accession>A0ABD2EFX5</accession>
<evidence type="ECO:0000256" key="8">
    <source>
        <dbReference type="ARBA" id="ARBA00022741"/>
    </source>
</evidence>
<name>A0ABD2EFX5_DAUMA</name>
<gene>
    <name evidence="18" type="ORF">WCI35_016065</name>
</gene>
<dbReference type="GO" id="GO:0005783">
    <property type="term" value="C:endoplasmic reticulum"/>
    <property type="evidence" value="ECO:0007669"/>
    <property type="project" value="UniProtKB-SubCell"/>
</dbReference>
<evidence type="ECO:0000256" key="7">
    <source>
        <dbReference type="ARBA" id="ARBA00022737"/>
    </source>
</evidence>
<evidence type="ECO:0000259" key="17">
    <source>
        <dbReference type="PROSITE" id="PS51720"/>
    </source>
</evidence>
<evidence type="ECO:0000256" key="16">
    <source>
        <dbReference type="SAM" id="MobiDB-lite"/>
    </source>
</evidence>
<reference evidence="18 19" key="1">
    <citation type="journal article" date="2024" name="G3 (Bethesda)">
        <title>A hybrid genome assembly of the endangered aye-aye (Daubentonia madagascariensis).</title>
        <authorList>
            <person name="Versoza C.J."/>
            <person name="Pfeifer S.P."/>
        </authorList>
    </citation>
    <scope>NUCLEOTIDE SEQUENCE [LARGE SCALE GENOMIC DNA]</scope>
    <source>
        <strain evidence="18">6821</strain>
    </source>
</reference>
<dbReference type="FunFam" id="3.40.50.300:FF:000536">
    <property type="entry name" value="GTPase IMAP family member 8"/>
    <property type="match status" value="2"/>
</dbReference>
<dbReference type="GO" id="GO:0005525">
    <property type="term" value="F:GTP binding"/>
    <property type="evidence" value="ECO:0007669"/>
    <property type="project" value="UniProtKB-KW"/>
</dbReference>
<keyword evidence="19" id="KW-1185">Reference proteome</keyword>
<evidence type="ECO:0000256" key="13">
    <source>
        <dbReference type="ARBA" id="ARBA00056809"/>
    </source>
</evidence>
<keyword evidence="8" id="KW-0547">Nucleotide-binding</keyword>
<dbReference type="AlphaFoldDB" id="A0ABD2EFX5"/>
<dbReference type="PANTHER" id="PTHR10903:SF73">
    <property type="entry name" value="GTPASE IMAP FAMILY MEMBER 8"/>
    <property type="match status" value="1"/>
</dbReference>
<dbReference type="GO" id="GO:0005829">
    <property type="term" value="C:cytosol"/>
    <property type="evidence" value="ECO:0007669"/>
    <property type="project" value="UniProtKB-SubCell"/>
</dbReference>
<dbReference type="EMBL" id="JBFSEQ010000005">
    <property type="protein sequence ID" value="KAL2777848.1"/>
    <property type="molecule type" value="Genomic_DNA"/>
</dbReference>
<proteinExistence type="inferred from homology"/>
<evidence type="ECO:0000256" key="2">
    <source>
        <dbReference type="ARBA" id="ARBA00004240"/>
    </source>
</evidence>
<feature type="compositionally biased region" description="Polar residues" evidence="16">
    <location>
        <begin position="235"/>
        <end position="244"/>
    </location>
</feature>
<feature type="domain" description="AIG1-type G" evidence="17">
    <location>
        <begin position="244"/>
        <end position="436"/>
    </location>
</feature>
<evidence type="ECO:0000256" key="1">
    <source>
        <dbReference type="ARBA" id="ARBA00004173"/>
    </source>
</evidence>
<keyword evidence="7" id="KW-0677">Repeat</keyword>
<sequence length="436" mass="49196">MLEQSCWTSKLRLLLLGKCHSGKSATGNTILGKPVFKSKASGQMVTKMCQRENGEVKGREVVVIDTPDLFSPNVYAEDKQRNVQHCLQLSAPSLHVLLLVIRIGHYTREDKETVMGIQEVFGPEARRHIIIVFTQKDDLEDDLLQDYIDNNKSLKELVQSCGGRYCVFNNRADEDERTTQVLDLLCKIEHLLIENQGPYCVNLKMEGSRFQDGVNEATSQEGGHPHGPGKRQRQDTGPEQNPGTSELKVLLVGKRSAGKSAAGNSILWKRVFKTKFSEQPVTQSFGSGRRSWRGKKVLIIDSPDLSSSKDVESELRKHTCPGPHAFLLVTPLGSYNEKDEAVLDAIKSNFGDKFIEHMIILFTRKEDLGDEDLDEFLRNRNEPALYGLIQKCKSRYSAFNYRATGEEEQKQVEDLLQKIDSLVQQNGNKPCVFREK</sequence>
<keyword evidence="9" id="KW-0256">Endoplasmic reticulum</keyword>
<dbReference type="GO" id="GO:0005794">
    <property type="term" value="C:Golgi apparatus"/>
    <property type="evidence" value="ECO:0007669"/>
    <property type="project" value="UniProtKB-SubCell"/>
</dbReference>